<name>A0A7H4LS91_9ENTR</name>
<dbReference type="InterPro" id="IPR044861">
    <property type="entry name" value="IPNS-like_FE2OG_OXY"/>
</dbReference>
<dbReference type="Proteomes" id="UP000255050">
    <property type="component" value="Unassembled WGS sequence"/>
</dbReference>
<evidence type="ECO:0000313" key="3">
    <source>
        <dbReference type="Proteomes" id="UP000255050"/>
    </source>
</evidence>
<dbReference type="Pfam" id="PF03171">
    <property type="entry name" value="2OG-FeII_Oxy"/>
    <property type="match status" value="1"/>
</dbReference>
<evidence type="ECO:0000313" key="2">
    <source>
        <dbReference type="EMBL" id="STR39017.1"/>
    </source>
</evidence>
<dbReference type="AlphaFoldDB" id="A0A7H4LS91"/>
<proteinExistence type="predicted"/>
<protein>
    <submittedName>
        <fullName evidence="2">2-Oxobutyrate oxidase</fullName>
    </submittedName>
</protein>
<accession>A0A7H4LS91</accession>
<dbReference type="SUPFAM" id="SSF51197">
    <property type="entry name" value="Clavaminate synthase-like"/>
    <property type="match status" value="1"/>
</dbReference>
<comment type="caution">
    <text evidence="2">The sequence shown here is derived from an EMBL/GenBank/DDBJ whole genome shotgun (WGS) entry which is preliminary data.</text>
</comment>
<evidence type="ECO:0000259" key="1">
    <source>
        <dbReference type="Pfam" id="PF03171"/>
    </source>
</evidence>
<organism evidence="2 3">
    <name type="scientific">Klebsiella michiganensis</name>
    <dbReference type="NCBI Taxonomy" id="1134687"/>
    <lineage>
        <taxon>Bacteria</taxon>
        <taxon>Pseudomonadati</taxon>
        <taxon>Pseudomonadota</taxon>
        <taxon>Gammaproteobacteria</taxon>
        <taxon>Enterobacterales</taxon>
        <taxon>Enterobacteriaceae</taxon>
        <taxon>Klebsiella/Raoultella group</taxon>
        <taxon>Klebsiella</taxon>
    </lineage>
</organism>
<feature type="domain" description="Isopenicillin N synthase-like Fe(2+) 2OG dioxygenase" evidence="1">
    <location>
        <begin position="17"/>
        <end position="65"/>
    </location>
</feature>
<sequence length="133" mass="14857">MSRKDCRSKSPLTAGLTRPPLAGSFVVNIGELLELATNGYLRATVHRVVSPPADQQRLSIAFFLGAQLDAVVPVYTLPDELAREALGPDSDPQNPLLREVGWNYLKGRLRSHPDVAERYYQDVFRERAEQLIV</sequence>
<reference evidence="2 3" key="1">
    <citation type="submission" date="2018-06" db="EMBL/GenBank/DDBJ databases">
        <authorList>
            <consortium name="Pathogen Informatics"/>
            <person name="Doyle S."/>
        </authorList>
    </citation>
    <scope>NUCLEOTIDE SEQUENCE [LARGE SCALE GENOMIC DNA]</scope>
    <source>
        <strain evidence="2 3">NCTC11694</strain>
    </source>
</reference>
<gene>
    <name evidence="2" type="ORF">NCTC11694_00154</name>
</gene>
<dbReference type="InterPro" id="IPR027443">
    <property type="entry name" value="IPNS-like_sf"/>
</dbReference>
<dbReference type="Gene3D" id="2.60.120.330">
    <property type="entry name" value="B-lactam Antibiotic, Isopenicillin N Synthase, Chain"/>
    <property type="match status" value="1"/>
</dbReference>
<dbReference type="EMBL" id="UGJR01000002">
    <property type="protein sequence ID" value="STR39017.1"/>
    <property type="molecule type" value="Genomic_DNA"/>
</dbReference>